<dbReference type="Pfam" id="PF07244">
    <property type="entry name" value="POTRA"/>
    <property type="match status" value="4"/>
</dbReference>
<evidence type="ECO:0000256" key="4">
    <source>
        <dbReference type="ARBA" id="ARBA00022729"/>
    </source>
</evidence>
<dbReference type="PANTHER" id="PTHR12815:SF47">
    <property type="entry name" value="TRANSLOCATION AND ASSEMBLY MODULE SUBUNIT TAMA"/>
    <property type="match status" value="1"/>
</dbReference>
<evidence type="ECO:0000256" key="1">
    <source>
        <dbReference type="ARBA" id="ARBA00004370"/>
    </source>
</evidence>
<dbReference type="Gene3D" id="3.10.20.310">
    <property type="entry name" value="membrane protein fhac"/>
    <property type="match status" value="5"/>
</dbReference>
<dbReference type="PROSITE" id="PS51779">
    <property type="entry name" value="POTRA"/>
    <property type="match status" value="2"/>
</dbReference>
<comment type="caution">
    <text evidence="11">The sequence shown here is derived from an EMBL/GenBank/DDBJ whole genome shotgun (WGS) entry which is preliminary data.</text>
</comment>
<evidence type="ECO:0000256" key="9">
    <source>
        <dbReference type="SAM" id="MobiDB-lite"/>
    </source>
</evidence>
<dbReference type="InterPro" id="IPR023707">
    <property type="entry name" value="OM_assembly_BamA"/>
</dbReference>
<keyword evidence="5" id="KW-0677">Repeat</keyword>
<keyword evidence="4" id="KW-0732">Signal</keyword>
<organism evidence="11 12">
    <name type="scientific">Verrucomicrobia subdivision 6 bacterium BACL9 MAG-120820-bin42</name>
    <dbReference type="NCBI Taxonomy" id="1655634"/>
    <lineage>
        <taxon>Bacteria</taxon>
        <taxon>Pseudomonadati</taxon>
        <taxon>Verrucomicrobiota</taxon>
        <taxon>Verrucomicrobiia</taxon>
        <taxon>Verrucomicrobiales</taxon>
        <taxon>Verrucomicrobia subdivision 6</taxon>
    </lineage>
</organism>
<dbReference type="Pfam" id="PF01103">
    <property type="entry name" value="Omp85"/>
    <property type="match status" value="1"/>
</dbReference>
<feature type="region of interest" description="Disordered" evidence="9">
    <location>
        <begin position="40"/>
        <end position="64"/>
    </location>
</feature>
<dbReference type="PANTHER" id="PTHR12815">
    <property type="entry name" value="SORTING AND ASSEMBLY MACHINERY SAMM50 PROTEIN FAMILY MEMBER"/>
    <property type="match status" value="1"/>
</dbReference>
<evidence type="ECO:0000256" key="5">
    <source>
        <dbReference type="ARBA" id="ARBA00022737"/>
    </source>
</evidence>
<feature type="domain" description="POTRA" evidence="10">
    <location>
        <begin position="479"/>
        <end position="552"/>
    </location>
</feature>
<evidence type="ECO:0000256" key="3">
    <source>
        <dbReference type="ARBA" id="ARBA00022692"/>
    </source>
</evidence>
<keyword evidence="2" id="KW-1134">Transmembrane beta strand</keyword>
<keyword evidence="7" id="KW-0998">Cell outer membrane</keyword>
<feature type="compositionally biased region" description="Basic and acidic residues" evidence="9">
    <location>
        <begin position="338"/>
        <end position="354"/>
    </location>
</feature>
<feature type="region of interest" description="Disordered" evidence="9">
    <location>
        <begin position="338"/>
        <end position="357"/>
    </location>
</feature>
<dbReference type="AlphaFoldDB" id="A0A0R2XAR5"/>
<proteinExistence type="predicted"/>
<keyword evidence="3" id="KW-0812">Transmembrane</keyword>
<accession>A0A0R2XAR5</accession>
<evidence type="ECO:0000256" key="8">
    <source>
        <dbReference type="NCBIfam" id="TIGR03303"/>
    </source>
</evidence>
<dbReference type="Gene3D" id="2.40.160.50">
    <property type="entry name" value="membrane protein fhac: a member of the omp85/tpsb transporter family"/>
    <property type="match status" value="1"/>
</dbReference>
<evidence type="ECO:0000313" key="11">
    <source>
        <dbReference type="EMBL" id="KRP32967.1"/>
    </source>
</evidence>
<feature type="compositionally biased region" description="Polar residues" evidence="9">
    <location>
        <begin position="45"/>
        <end position="64"/>
    </location>
</feature>
<dbReference type="NCBIfam" id="TIGR03303">
    <property type="entry name" value="OM_YaeT"/>
    <property type="match status" value="1"/>
</dbReference>
<protein>
    <recommendedName>
        <fullName evidence="8">Outer membrane protein assembly factor BamA</fullName>
    </recommendedName>
</protein>
<dbReference type="InterPro" id="IPR034746">
    <property type="entry name" value="POTRA"/>
</dbReference>
<evidence type="ECO:0000256" key="7">
    <source>
        <dbReference type="ARBA" id="ARBA00023237"/>
    </source>
</evidence>
<evidence type="ECO:0000256" key="2">
    <source>
        <dbReference type="ARBA" id="ARBA00022452"/>
    </source>
</evidence>
<evidence type="ECO:0000259" key="10">
    <source>
        <dbReference type="PROSITE" id="PS51779"/>
    </source>
</evidence>
<dbReference type="EMBL" id="LIDM01000041">
    <property type="protein sequence ID" value="KRP32967.1"/>
    <property type="molecule type" value="Genomic_DNA"/>
</dbReference>
<name>A0A0R2XAR5_9BACT</name>
<evidence type="ECO:0000256" key="6">
    <source>
        <dbReference type="ARBA" id="ARBA00023136"/>
    </source>
</evidence>
<sequence length="936" mass="103888">MKKSDNAMGVSKWASKGGWGGGLSLLFLMIGVVGVWAQEGDPKTESQPTQTRAKTFVPSPSSSETAAAGQIKILEIEFSSRRADVTINEDKIRQNMRSNQGGVYSQQVIDGDIESLYQTGDYENVQIMTSEVTTGGERGVRLSVIVDPKVRVAAVEVKRKRADGGLDDELSVDKEDLLDLKLKALTANDAKGAAALANAFSPKETVTKAGDTLSEERLQRDAYAMEDFYRDKGYKDVKIIAKQEEVKGGEAKVIFEIDEGIRGFISKIRFIGNQAATAKELEKVVKLKPKEWWQIFSKSDRFEEMALKDDVSRIKNYYLNQGYIDISVAASVDLPRTAKNEEAQKDTDAPRGEDFDPDDIPAEDLILTYRIEEGRQYRVGTLSVDGNAFFSADDLLNELQTKAKQVEIFDQVELKMMKANGLQEGEIYAINSLQASIETLQDKYGRRGFREARVEYRMTPNVENGRIDVSFNIKEGEKFYVDKIEIQGNTTTRDKVIRREIDLAPGEVFDTVREKASKKRLEGLNYFSKVETYAEETDVPNRQKLIVKVEEKGTGEVSFGAGFSSVELLTGNITVGEKNFDLQRIFQSFPPRGAGQKVRFQASIGFRSQNINLSFTEPWFLDKPIRLEAGGYYNGASYLSEFYNQKNYGAFTGLSRRLGDDYPLNRWSTGVTYRPEYYDIANLQSDAPPYFQASTGDTFKSSLRGSITYDGRDSFMLAHSGQYFEFGAEGAGGPLLGTENIWKIKAEFKTYHTLWKEKDVIFSARVLLGLVDAYSTTEYVPVWDQLFAGGSGSIRGFDPSLGSTVNGGSVGPKQNAQPVGGGTQGVYQAEITAPFPILENRVRWAVFCDGGFVNENVFDFQPKTYNNTQSMMVNGTPTTYNAINGGFQIGAGFGIRMDIGIGPMKFDIGFPVMTGDPNNGGGLGAFKMYFDGGYQF</sequence>
<gene>
    <name evidence="11" type="ORF">ABS32_01840</name>
</gene>
<dbReference type="Proteomes" id="UP000051557">
    <property type="component" value="Unassembled WGS sequence"/>
</dbReference>
<keyword evidence="6" id="KW-0472">Membrane</keyword>
<dbReference type="GO" id="GO:0071709">
    <property type="term" value="P:membrane assembly"/>
    <property type="evidence" value="ECO:0007669"/>
    <property type="project" value="InterPro"/>
</dbReference>
<dbReference type="InterPro" id="IPR000184">
    <property type="entry name" value="Bac_surfAg_D15"/>
</dbReference>
<feature type="domain" description="POTRA" evidence="10">
    <location>
        <begin position="377"/>
        <end position="476"/>
    </location>
</feature>
<dbReference type="PIRSF" id="PIRSF006076">
    <property type="entry name" value="OM_assembly_OMP85"/>
    <property type="match status" value="1"/>
</dbReference>
<dbReference type="InterPro" id="IPR039910">
    <property type="entry name" value="D15-like"/>
</dbReference>
<comment type="subcellular location">
    <subcellularLocation>
        <location evidence="1">Membrane</location>
    </subcellularLocation>
</comment>
<dbReference type="InterPro" id="IPR010827">
    <property type="entry name" value="BamA/TamA_POTRA"/>
</dbReference>
<reference evidence="11 12" key="1">
    <citation type="submission" date="2015-10" db="EMBL/GenBank/DDBJ databases">
        <title>Metagenome-Assembled Genomes uncover a global brackish microbiome.</title>
        <authorList>
            <person name="Hugerth L.W."/>
            <person name="Larsson J."/>
            <person name="Alneberg J."/>
            <person name="Lindh M.V."/>
            <person name="Legrand C."/>
            <person name="Pinhassi J."/>
            <person name="Andersson A.F."/>
        </authorList>
    </citation>
    <scope>NUCLEOTIDE SEQUENCE [LARGE SCALE GENOMIC DNA]</scope>
    <source>
        <strain evidence="11">BACL9 MAG-120820-bin42</strain>
    </source>
</reference>
<evidence type="ECO:0000313" key="12">
    <source>
        <dbReference type="Proteomes" id="UP000051557"/>
    </source>
</evidence>
<dbReference type="GO" id="GO:0009279">
    <property type="term" value="C:cell outer membrane"/>
    <property type="evidence" value="ECO:0007669"/>
    <property type="project" value="UniProtKB-UniRule"/>
</dbReference>